<dbReference type="PROSITE" id="PS00463">
    <property type="entry name" value="ZN2_CY6_FUNGAL_1"/>
    <property type="match status" value="1"/>
</dbReference>
<evidence type="ECO:0000256" key="1">
    <source>
        <dbReference type="ARBA" id="ARBA00004123"/>
    </source>
</evidence>
<evidence type="ECO:0000256" key="8">
    <source>
        <dbReference type="ARBA" id="ARBA00031692"/>
    </source>
</evidence>
<reference evidence="13" key="2">
    <citation type="journal article" date="2010" name="Genome Res.">
        <title>Population genomic sequencing of Coccidioides fungi reveals recent hybridization and transposon control.</title>
        <authorList>
            <person name="Neafsey D.E."/>
            <person name="Barker B.M."/>
            <person name="Sharpton T.J."/>
            <person name="Stajich J.E."/>
            <person name="Park D.J."/>
            <person name="Whiston E."/>
            <person name="Hung C.-Y."/>
            <person name="McMahan C."/>
            <person name="White J."/>
            <person name="Sykes S."/>
            <person name="Heiman D."/>
            <person name="Young S."/>
            <person name="Zeng Q."/>
            <person name="Abouelleil A."/>
            <person name="Aftuck L."/>
            <person name="Bessette D."/>
            <person name="Brown A."/>
            <person name="FitzGerald M."/>
            <person name="Lui A."/>
            <person name="Macdonald J.P."/>
            <person name="Priest M."/>
            <person name="Orbach M.J."/>
            <person name="Galgiani J.N."/>
            <person name="Kirkland T.N."/>
            <person name="Cole G.T."/>
            <person name="Birren B.W."/>
            <person name="Henn M.R."/>
            <person name="Taylor J.W."/>
            <person name="Rounsley S.D."/>
        </authorList>
    </citation>
    <scope>GENOME REANNOTATION</scope>
    <source>
        <strain evidence="13">RS</strain>
    </source>
</reference>
<dbReference type="GO" id="GO:0000981">
    <property type="term" value="F:DNA-binding transcription factor activity, RNA polymerase II-specific"/>
    <property type="evidence" value="ECO:0007669"/>
    <property type="project" value="InterPro"/>
</dbReference>
<evidence type="ECO:0000313" key="13">
    <source>
        <dbReference type="Proteomes" id="UP000001261"/>
    </source>
</evidence>
<comment type="subcellular location">
    <subcellularLocation>
        <location evidence="1">Nucleus</location>
    </subcellularLocation>
</comment>
<feature type="region of interest" description="Disordered" evidence="10">
    <location>
        <begin position="937"/>
        <end position="1065"/>
    </location>
</feature>
<name>A0A0E1RWJ8_COCIM</name>
<feature type="region of interest" description="Disordered" evidence="10">
    <location>
        <begin position="212"/>
        <end position="247"/>
    </location>
</feature>
<feature type="region of interest" description="Disordered" evidence="10">
    <location>
        <begin position="894"/>
        <end position="920"/>
    </location>
</feature>
<keyword evidence="13" id="KW-1185">Reference proteome</keyword>
<dbReference type="InterPro" id="IPR050613">
    <property type="entry name" value="Sec_Metabolite_Reg"/>
</dbReference>
<evidence type="ECO:0000256" key="9">
    <source>
        <dbReference type="ARBA" id="ARBA00045154"/>
    </source>
</evidence>
<keyword evidence="4" id="KW-0805">Transcription regulation</keyword>
<dbReference type="Gene3D" id="4.10.240.10">
    <property type="entry name" value="Zn(2)-C6 fungal-type DNA-binding domain"/>
    <property type="match status" value="1"/>
</dbReference>
<dbReference type="CDD" id="cd00067">
    <property type="entry name" value="GAL4"/>
    <property type="match status" value="1"/>
</dbReference>
<accession>A0A0E1RWJ8</accession>
<dbReference type="Pfam" id="PF00172">
    <property type="entry name" value="Zn_clus"/>
    <property type="match status" value="1"/>
</dbReference>
<feature type="region of interest" description="Disordered" evidence="10">
    <location>
        <begin position="1"/>
        <end position="56"/>
    </location>
</feature>
<dbReference type="STRING" id="246410.A0A0E1RWJ8"/>
<dbReference type="OMA" id="ARGKYTM"/>
<dbReference type="VEuPathDB" id="FungiDB:CIMG_02974"/>
<feature type="compositionally biased region" description="Polar residues" evidence="10">
    <location>
        <begin position="1026"/>
        <end position="1044"/>
    </location>
</feature>
<dbReference type="GO" id="GO:0008270">
    <property type="term" value="F:zinc ion binding"/>
    <property type="evidence" value="ECO:0007669"/>
    <property type="project" value="InterPro"/>
</dbReference>
<evidence type="ECO:0000259" key="11">
    <source>
        <dbReference type="PROSITE" id="PS50048"/>
    </source>
</evidence>
<dbReference type="PANTHER" id="PTHR31001">
    <property type="entry name" value="UNCHARACTERIZED TRANSCRIPTIONAL REGULATORY PROTEIN"/>
    <property type="match status" value="1"/>
</dbReference>
<proteinExistence type="predicted"/>
<dbReference type="InterPro" id="IPR007219">
    <property type="entry name" value="XnlR_reg_dom"/>
</dbReference>
<feature type="domain" description="Zn(2)-C6 fungal-type" evidence="11">
    <location>
        <begin position="71"/>
        <end position="101"/>
    </location>
</feature>
<comment type="function">
    <text evidence="9">Transcription factor that specifically regulates the neosartoricin B biosynthesis gene cluster.</text>
</comment>
<dbReference type="SMART" id="SM00066">
    <property type="entry name" value="GAL4"/>
    <property type="match status" value="1"/>
</dbReference>
<evidence type="ECO:0000256" key="3">
    <source>
        <dbReference type="ARBA" id="ARBA00022723"/>
    </source>
</evidence>
<evidence type="ECO:0000256" key="10">
    <source>
        <dbReference type="SAM" id="MobiDB-lite"/>
    </source>
</evidence>
<dbReference type="CDD" id="cd12148">
    <property type="entry name" value="fungal_TF_MHR"/>
    <property type="match status" value="1"/>
</dbReference>
<dbReference type="InParanoid" id="A0A0E1RWJ8"/>
<keyword evidence="6" id="KW-0804">Transcription</keyword>
<dbReference type="PANTHER" id="PTHR31001:SF79">
    <property type="entry name" value="ZN(II)2CYS6 TRANSCRIPTION FACTOR (EUROFUNG)"/>
    <property type="match status" value="1"/>
</dbReference>
<feature type="compositionally biased region" description="Polar residues" evidence="10">
    <location>
        <begin position="894"/>
        <end position="909"/>
    </location>
</feature>
<dbReference type="AlphaFoldDB" id="A0A0E1RWJ8"/>
<evidence type="ECO:0000256" key="7">
    <source>
        <dbReference type="ARBA" id="ARBA00023242"/>
    </source>
</evidence>
<gene>
    <name evidence="12" type="ORF">CIMG_02974</name>
</gene>
<evidence type="ECO:0000256" key="5">
    <source>
        <dbReference type="ARBA" id="ARBA00023125"/>
    </source>
</evidence>
<dbReference type="PROSITE" id="PS50048">
    <property type="entry name" value="ZN2_CY6_FUNGAL_2"/>
    <property type="match status" value="1"/>
</dbReference>
<organism evidence="12 13">
    <name type="scientific">Coccidioides immitis (strain RS)</name>
    <name type="common">Valley fever fungus</name>
    <dbReference type="NCBI Taxonomy" id="246410"/>
    <lineage>
        <taxon>Eukaryota</taxon>
        <taxon>Fungi</taxon>
        <taxon>Dikarya</taxon>
        <taxon>Ascomycota</taxon>
        <taxon>Pezizomycotina</taxon>
        <taxon>Eurotiomycetes</taxon>
        <taxon>Eurotiomycetidae</taxon>
        <taxon>Onygenales</taxon>
        <taxon>Onygenaceae</taxon>
        <taxon>Coccidioides</taxon>
    </lineage>
</organism>
<dbReference type="GeneID" id="4562628"/>
<keyword evidence="7" id="KW-0539">Nucleus</keyword>
<dbReference type="Pfam" id="PF04082">
    <property type="entry name" value="Fungal_trans"/>
    <property type="match status" value="1"/>
</dbReference>
<dbReference type="KEGG" id="cim:CIMG_02974"/>
<feature type="compositionally biased region" description="Low complexity" evidence="10">
    <location>
        <begin position="1045"/>
        <end position="1058"/>
    </location>
</feature>
<dbReference type="SMART" id="SM00906">
    <property type="entry name" value="Fungal_trans"/>
    <property type="match status" value="1"/>
</dbReference>
<keyword evidence="5" id="KW-0238">DNA-binding</keyword>
<reference evidence="13" key="1">
    <citation type="journal article" date="2009" name="Genome Res.">
        <title>Comparative genomic analyses of the human fungal pathogens Coccidioides and their relatives.</title>
        <authorList>
            <person name="Sharpton T.J."/>
            <person name="Stajich J.E."/>
            <person name="Rounsley S.D."/>
            <person name="Gardner M.J."/>
            <person name="Wortman J.R."/>
            <person name="Jordar V.S."/>
            <person name="Maiti R."/>
            <person name="Kodira C.D."/>
            <person name="Neafsey D.E."/>
            <person name="Zeng Q."/>
            <person name="Hung C.-Y."/>
            <person name="McMahan C."/>
            <person name="Muszewska A."/>
            <person name="Grynberg M."/>
            <person name="Mandel M.A."/>
            <person name="Kellner E.M."/>
            <person name="Barker B.M."/>
            <person name="Galgiani J.N."/>
            <person name="Orbach M.J."/>
            <person name="Kirkland T.N."/>
            <person name="Cole G.T."/>
            <person name="Henn M.R."/>
            <person name="Birren B.W."/>
            <person name="Taylor J.W."/>
        </authorList>
    </citation>
    <scope>NUCLEOTIDE SEQUENCE [LARGE SCALE GENOMIC DNA]</scope>
    <source>
        <strain evidence="13">RS</strain>
    </source>
</reference>
<feature type="region of interest" description="Disordered" evidence="10">
    <location>
        <begin position="109"/>
        <end position="130"/>
    </location>
</feature>
<dbReference type="SUPFAM" id="SSF57701">
    <property type="entry name" value="Zn2/Cys6 DNA-binding domain"/>
    <property type="match status" value="1"/>
</dbReference>
<evidence type="ECO:0000313" key="12">
    <source>
        <dbReference type="EMBL" id="EAS31950.2"/>
    </source>
</evidence>
<feature type="compositionally biased region" description="Low complexity" evidence="10">
    <location>
        <begin position="213"/>
        <end position="226"/>
    </location>
</feature>
<dbReference type="EMBL" id="GG704916">
    <property type="protein sequence ID" value="EAS31950.2"/>
    <property type="molecule type" value="Genomic_DNA"/>
</dbReference>
<dbReference type="OrthoDB" id="3989227at2759"/>
<evidence type="ECO:0000256" key="6">
    <source>
        <dbReference type="ARBA" id="ARBA00023163"/>
    </source>
</evidence>
<protein>
    <recommendedName>
        <fullName evidence="2">C6 finger domain transcription factor nscR</fullName>
    </recommendedName>
    <alternativeName>
        <fullName evidence="8">Neosartiricin B biosynthesis protein R</fullName>
    </alternativeName>
</protein>
<dbReference type="Proteomes" id="UP000001261">
    <property type="component" value="Unassembled WGS sequence"/>
</dbReference>
<evidence type="ECO:0000256" key="2">
    <source>
        <dbReference type="ARBA" id="ARBA00018346"/>
    </source>
</evidence>
<dbReference type="GO" id="GO:0003677">
    <property type="term" value="F:DNA binding"/>
    <property type="evidence" value="ECO:0007669"/>
    <property type="project" value="UniProtKB-KW"/>
</dbReference>
<feature type="region of interest" description="Disordered" evidence="10">
    <location>
        <begin position="340"/>
        <end position="372"/>
    </location>
</feature>
<evidence type="ECO:0000256" key="4">
    <source>
        <dbReference type="ARBA" id="ARBA00023015"/>
    </source>
</evidence>
<feature type="compositionally biased region" description="Low complexity" evidence="10">
    <location>
        <begin position="988"/>
        <end position="1001"/>
    </location>
</feature>
<dbReference type="InterPro" id="IPR036864">
    <property type="entry name" value="Zn2-C6_fun-type_DNA-bd_sf"/>
</dbReference>
<dbReference type="GO" id="GO:0006351">
    <property type="term" value="P:DNA-templated transcription"/>
    <property type="evidence" value="ECO:0007669"/>
    <property type="project" value="InterPro"/>
</dbReference>
<dbReference type="InterPro" id="IPR001138">
    <property type="entry name" value="Zn2Cys6_DnaBD"/>
</dbReference>
<dbReference type="RefSeq" id="XP_001243533.2">
    <property type="nucleotide sequence ID" value="XM_001243532.2"/>
</dbReference>
<dbReference type="GO" id="GO:0005634">
    <property type="term" value="C:nucleus"/>
    <property type="evidence" value="ECO:0007669"/>
    <property type="project" value="UniProtKB-SubCell"/>
</dbReference>
<keyword evidence="3" id="KW-0479">Metal-binding</keyword>
<sequence>MEHFLDDFPPPAAEGLSMSANSTPVIRAGGDGPLCPPAPQSATSTPKAPARRKHYTISSGKPITRTRVSYSCHTCRRRKVKCDKVHPMCGNCLKNGSECVYDSRSLLQQNRSSQDHHSRVKRRREPPKPAEASLAEILSPYAGVQGSLGLGEQKSGSGEIAARLDRLTSMIERLSRTNAPLTPQESDPLFQGVRSLYQASEQSPTDVRRYGIAASSASSRSQSRQPSPRRPSDSGSNEDFPIPAGLSTDLVDPVGTLNLGHLSLEDGGKSRYVIPQNYGQRHIPLNIVCAHRYVGTTYWAYISDEINELNQLLRDQNRSQQQPLASPDSVRDIGNVHIPPLSTHYDAQSGPRRFSSKEEPRGTGLVARGDSPLSSDRPIEADMLDYVPSRRQSNILYKGFMSGIHAISPVVHPPTVLGLYQCFWEWYDSRDHKKTPFPDPSFIPLLYAIWYGGSVTISLRTIHAEFDVDNRAELSEPFHDEVTRWLKKISFPRSATLHGLAAFLLVQTILSKEEEPLTSSLFISLALRVAQTMGLHRDPAQFGIPPCEAENRRRLWWHIVHMDGVVAMSSGLPPLVSDENYWDVRIASDVKDTLIGSPEAVEYERLVSENRRKPDRPNDPNVCGNSMVNVYYICARGKYVMARAIRKVLRIQLGTKPVTRKDMEDLRSILMDLQTDLHALVDRIPIPKSVSKRNTNPKSLAGLATLKPDLPNGGPGCHEQYHSLVLAAFHKWARILLSLFVDKAFCVAYQPFLKNARSKIWPAARQCALRHCHGFMEKFIALATDPDFQPFQWSWPGNHQPMHATMIMLIDLYERPNTPEAPISRAFIDKIFSLSGPDGGVVGGEDGISTARPLKDGGREAWDMMRRLREKAWQKAGLNPKVLWTEHAQAQAAISQDLSSKNSTPSRPATSGAKDHISPPANFADSYYAMIKEPYENHQPSQRISAEREKLTGSPKTSTARTSNDESRHTHAIWPTHIPDSNPGPHLSSTSAAWDSSQSMSGMKAFNPGYGQPHSRKSSETARFMDTSNGYNHHHNSPNQPGRDSSSTKSSSESHTISPFTPSAAGHLRTQALDPNVNFDWDQWDAVFGQYLPVVDGFMDVDNIANHNQNQMQCNEIALNQVPMMGVELSFDNEAHDGEELRNWADFG</sequence>